<dbReference type="InterPro" id="IPR036770">
    <property type="entry name" value="Ankyrin_rpt-contain_sf"/>
</dbReference>
<keyword evidence="6" id="KW-0597">Phosphoprotein</keyword>
<evidence type="ECO:0000256" key="13">
    <source>
        <dbReference type="ARBA" id="ARBA00030354"/>
    </source>
</evidence>
<dbReference type="InterPro" id="IPR042650">
    <property type="entry name" value="Asz1_SAM"/>
</dbReference>
<dbReference type="Pfam" id="PF00023">
    <property type="entry name" value="Ank"/>
    <property type="match status" value="1"/>
</dbReference>
<sequence>MTGMAEHRLGFTSAFPAGTEDYSDDEDGLCIIDGNALSNMNQQPSSANVPEWDTVGSVKSSTETPFQDNDRSLEGGRNAESSANSSTKRDRQGFPIILDDFRKAVCRGNLQDVEAFRLQGVPVDTSLRAGWTALMYAVFYGNTQIAEYLVQEGADVNFNKASYMYTPLIAAASSEQEKGHVTSCLTILLEMGANPNVHERSHMTPLMFVAKNGNMDAVQKLIDFRAETDRQDNRGWTALCYAANQGYTSVAECLLNAKADAKKRCSEGTARDIACSHGYIELTELIERSMSSGRTNDETPHPEQHSFLSPSRSVSMQPTTSLSINLTSSASGEACDDLDLFLCGLDLGHLSPCFRQHAVKFSVLLQMSEADLEKIGIDKYGWRHKIMDAVHEIHKRNWEPGSVQASGKRILSHSESIALIKNVTKHVAYIGSSIMYMGSNWKAHGTLFDELQDPANLQRLMIETDEGLEQAVRLFNEVRKLKGQLNQVTYSKEILPADLIYEPEDTPRIGRGLTAIFTVAVVTTSVFILFRNSFLQTVKT</sequence>
<dbReference type="PANTHER" id="PTHR24157">
    <property type="entry name" value="ANKYRIN REPEAT, SAM AND BASIC LEUCINE ZIPPER DOMAIN-CONTAINING PROTEIN 1"/>
    <property type="match status" value="1"/>
</dbReference>
<dbReference type="PROSITE" id="PS50105">
    <property type="entry name" value="SAM_DOMAIN"/>
    <property type="match status" value="1"/>
</dbReference>
<keyword evidence="16" id="KW-0472">Membrane</keyword>
<dbReference type="RefSeq" id="XP_022110895.1">
    <property type="nucleotide sequence ID" value="XM_022255203.1"/>
</dbReference>
<keyword evidence="7" id="KW-0677">Repeat</keyword>
<evidence type="ECO:0000256" key="9">
    <source>
        <dbReference type="ARBA" id="ARBA00022871"/>
    </source>
</evidence>
<evidence type="ECO:0000256" key="16">
    <source>
        <dbReference type="SAM" id="Phobius"/>
    </source>
</evidence>
<evidence type="ECO:0000313" key="19">
    <source>
        <dbReference type="RefSeq" id="XP_022110895.1"/>
    </source>
</evidence>
<evidence type="ECO:0000256" key="10">
    <source>
        <dbReference type="ARBA" id="ARBA00023043"/>
    </source>
</evidence>
<keyword evidence="9" id="KW-0744">Spermatogenesis</keyword>
<evidence type="ECO:0000256" key="8">
    <source>
        <dbReference type="ARBA" id="ARBA00022782"/>
    </source>
</evidence>
<dbReference type="GeneID" id="110990299"/>
<keyword evidence="5" id="KW-0963">Cytoplasm</keyword>
<keyword evidence="18" id="KW-1185">Reference proteome</keyword>
<dbReference type="SUPFAM" id="SSF47769">
    <property type="entry name" value="SAM/Pointed domain"/>
    <property type="match status" value="1"/>
</dbReference>
<dbReference type="InterPro" id="IPR001660">
    <property type="entry name" value="SAM"/>
</dbReference>
<evidence type="ECO:0000256" key="7">
    <source>
        <dbReference type="ARBA" id="ARBA00022737"/>
    </source>
</evidence>
<evidence type="ECO:0000256" key="14">
    <source>
        <dbReference type="PROSITE-ProRule" id="PRU00023"/>
    </source>
</evidence>
<dbReference type="InterPro" id="IPR002110">
    <property type="entry name" value="Ankyrin_rpt"/>
</dbReference>
<evidence type="ECO:0000256" key="5">
    <source>
        <dbReference type="ARBA" id="ARBA00022490"/>
    </source>
</evidence>
<keyword evidence="16" id="KW-1133">Transmembrane helix</keyword>
<keyword evidence="12" id="KW-0469">Meiosis</keyword>
<reference evidence="19" key="1">
    <citation type="submission" date="2025-08" db="UniProtKB">
        <authorList>
            <consortium name="RefSeq"/>
        </authorList>
    </citation>
    <scope>IDENTIFICATION</scope>
</reference>
<dbReference type="GO" id="GO:0071546">
    <property type="term" value="C:pi-body"/>
    <property type="evidence" value="ECO:0007669"/>
    <property type="project" value="TreeGrafter"/>
</dbReference>
<dbReference type="CDD" id="cd09521">
    <property type="entry name" value="SAM_ASZ1"/>
    <property type="match status" value="1"/>
</dbReference>
<evidence type="ECO:0000256" key="11">
    <source>
        <dbReference type="ARBA" id="ARBA00023158"/>
    </source>
</evidence>
<dbReference type="GO" id="GO:0031047">
    <property type="term" value="P:regulatory ncRNA-mediated gene silencing"/>
    <property type="evidence" value="ECO:0007669"/>
    <property type="project" value="UniProtKB-KW"/>
</dbReference>
<comment type="subunit">
    <text evidence="2">Interacts with DDX4, PIWIL1, RANBP9 and TDRD1.</text>
</comment>
<dbReference type="PROSITE" id="PS50297">
    <property type="entry name" value="ANK_REP_REGION"/>
    <property type="match status" value="1"/>
</dbReference>
<dbReference type="InterPro" id="IPR013761">
    <property type="entry name" value="SAM/pointed_sf"/>
</dbReference>
<dbReference type="AlphaFoldDB" id="A0A8B8A1Q1"/>
<evidence type="ECO:0000256" key="4">
    <source>
        <dbReference type="ARBA" id="ARBA00022473"/>
    </source>
</evidence>
<organism evidence="18 19">
    <name type="scientific">Acanthaster planci</name>
    <name type="common">Crown-of-thorns starfish</name>
    <dbReference type="NCBI Taxonomy" id="133434"/>
    <lineage>
        <taxon>Eukaryota</taxon>
        <taxon>Metazoa</taxon>
        <taxon>Echinodermata</taxon>
        <taxon>Eleutherozoa</taxon>
        <taxon>Asterozoa</taxon>
        <taxon>Asteroidea</taxon>
        <taxon>Valvatacea</taxon>
        <taxon>Valvatida</taxon>
        <taxon>Acanthasteridae</taxon>
        <taxon>Acanthaster</taxon>
    </lineage>
</organism>
<dbReference type="GO" id="GO:0030154">
    <property type="term" value="P:cell differentiation"/>
    <property type="evidence" value="ECO:0007669"/>
    <property type="project" value="UniProtKB-KW"/>
</dbReference>
<dbReference type="Gene3D" id="1.25.40.20">
    <property type="entry name" value="Ankyrin repeat-containing domain"/>
    <property type="match status" value="1"/>
</dbReference>
<feature type="repeat" description="ANK" evidence="14">
    <location>
        <begin position="129"/>
        <end position="161"/>
    </location>
</feature>
<dbReference type="Gene3D" id="1.10.150.50">
    <property type="entry name" value="Transcription Factor, Ets-1"/>
    <property type="match status" value="1"/>
</dbReference>
<dbReference type="SMART" id="SM00248">
    <property type="entry name" value="ANK"/>
    <property type="match status" value="4"/>
</dbReference>
<evidence type="ECO:0000256" key="6">
    <source>
        <dbReference type="ARBA" id="ARBA00022553"/>
    </source>
</evidence>
<name>A0A8B8A1Q1_ACAPL</name>
<evidence type="ECO:0000256" key="12">
    <source>
        <dbReference type="ARBA" id="ARBA00023254"/>
    </source>
</evidence>
<dbReference type="Pfam" id="PF00536">
    <property type="entry name" value="SAM_1"/>
    <property type="match status" value="1"/>
</dbReference>
<dbReference type="SUPFAM" id="SSF48403">
    <property type="entry name" value="Ankyrin repeat"/>
    <property type="match status" value="1"/>
</dbReference>
<dbReference type="KEGG" id="aplc:110990299"/>
<evidence type="ECO:0000256" key="3">
    <source>
        <dbReference type="ARBA" id="ARBA00020117"/>
    </source>
</evidence>
<dbReference type="Pfam" id="PF12796">
    <property type="entry name" value="Ank_2"/>
    <property type="match status" value="1"/>
</dbReference>
<evidence type="ECO:0000256" key="15">
    <source>
        <dbReference type="SAM" id="MobiDB-lite"/>
    </source>
</evidence>
<keyword evidence="10 14" id="KW-0040">ANK repeat</keyword>
<dbReference type="GO" id="GO:0051321">
    <property type="term" value="P:meiotic cell cycle"/>
    <property type="evidence" value="ECO:0007669"/>
    <property type="project" value="UniProtKB-KW"/>
</dbReference>
<proteinExistence type="predicted"/>
<feature type="compositionally biased region" description="Polar residues" evidence="15">
    <location>
        <begin position="306"/>
        <end position="316"/>
    </location>
</feature>
<evidence type="ECO:0000256" key="2">
    <source>
        <dbReference type="ARBA" id="ARBA00011479"/>
    </source>
</evidence>
<keyword evidence="8" id="KW-0221">Differentiation</keyword>
<feature type="compositionally biased region" description="Polar residues" evidence="15">
    <location>
        <begin position="57"/>
        <end position="67"/>
    </location>
</feature>
<evidence type="ECO:0000313" key="18">
    <source>
        <dbReference type="Proteomes" id="UP000694845"/>
    </source>
</evidence>
<evidence type="ECO:0000256" key="1">
    <source>
        <dbReference type="ARBA" id="ARBA00004496"/>
    </source>
</evidence>
<feature type="region of interest" description="Disordered" evidence="15">
    <location>
        <begin position="291"/>
        <end position="316"/>
    </location>
</feature>
<evidence type="ECO:0000259" key="17">
    <source>
        <dbReference type="PROSITE" id="PS50105"/>
    </source>
</evidence>
<dbReference type="OrthoDB" id="448455at2759"/>
<accession>A0A8B8A1Q1</accession>
<feature type="region of interest" description="Disordered" evidence="15">
    <location>
        <begin position="1"/>
        <end position="20"/>
    </location>
</feature>
<protein>
    <recommendedName>
        <fullName evidence="3">Ankyrin repeat, SAM and basic leucine zipper domain-containing protein 1</fullName>
    </recommendedName>
    <alternativeName>
        <fullName evidence="13">Germ cell-specific ankyrin, SAM and basic leucine zipper domain-containing protein</fullName>
    </alternativeName>
</protein>
<dbReference type="GO" id="GO:0007283">
    <property type="term" value="P:spermatogenesis"/>
    <property type="evidence" value="ECO:0007669"/>
    <property type="project" value="UniProtKB-KW"/>
</dbReference>
<dbReference type="Proteomes" id="UP000694845">
    <property type="component" value="Unplaced"/>
</dbReference>
<gene>
    <name evidence="19" type="primary">LOC110990299</name>
</gene>
<keyword evidence="11" id="KW-0943">RNA-mediated gene silencing</keyword>
<keyword evidence="16" id="KW-0812">Transmembrane</keyword>
<dbReference type="PROSITE" id="PS50088">
    <property type="entry name" value="ANK_REPEAT"/>
    <property type="match status" value="2"/>
</dbReference>
<feature type="transmembrane region" description="Helical" evidence="16">
    <location>
        <begin position="512"/>
        <end position="530"/>
    </location>
</feature>
<keyword evidence="4" id="KW-0217">Developmental protein</keyword>
<feature type="repeat" description="ANK" evidence="14">
    <location>
        <begin position="201"/>
        <end position="233"/>
    </location>
</feature>
<comment type="subcellular location">
    <subcellularLocation>
        <location evidence="1">Cytoplasm</location>
    </subcellularLocation>
</comment>
<feature type="domain" description="SAM" evidence="17">
    <location>
        <begin position="333"/>
        <end position="396"/>
    </location>
</feature>
<feature type="region of interest" description="Disordered" evidence="15">
    <location>
        <begin position="41"/>
        <end position="89"/>
    </location>
</feature>
<feature type="compositionally biased region" description="Basic and acidic residues" evidence="15">
    <location>
        <begin position="295"/>
        <end position="304"/>
    </location>
</feature>
<dbReference type="PANTHER" id="PTHR24157:SF3">
    <property type="entry name" value="ANKYRIN REPEAT, SAM AND BASIC LEUCINE ZIPPER DOMAIN-CONTAINING PROTEIN 1"/>
    <property type="match status" value="1"/>
</dbReference>